<evidence type="ECO:0000313" key="3">
    <source>
        <dbReference type="Proteomes" id="UP000054937"/>
    </source>
</evidence>
<feature type="region of interest" description="Disordered" evidence="1">
    <location>
        <begin position="119"/>
        <end position="223"/>
    </location>
</feature>
<feature type="compositionally biased region" description="Basic and acidic residues" evidence="1">
    <location>
        <begin position="206"/>
        <end position="223"/>
    </location>
</feature>
<name>A0A0V0R7N9_PSEPJ</name>
<accession>A0A0V0R7N9</accession>
<dbReference type="InParanoid" id="A0A0V0R7N9"/>
<feature type="compositionally biased region" description="Polar residues" evidence="1">
    <location>
        <begin position="166"/>
        <end position="186"/>
    </location>
</feature>
<keyword evidence="3" id="KW-1185">Reference proteome</keyword>
<dbReference type="EMBL" id="LDAU01000026">
    <property type="protein sequence ID" value="KRX10525.1"/>
    <property type="molecule type" value="Genomic_DNA"/>
</dbReference>
<organism evidence="2 3">
    <name type="scientific">Pseudocohnilembus persalinus</name>
    <name type="common">Ciliate</name>
    <dbReference type="NCBI Taxonomy" id="266149"/>
    <lineage>
        <taxon>Eukaryota</taxon>
        <taxon>Sar</taxon>
        <taxon>Alveolata</taxon>
        <taxon>Ciliophora</taxon>
        <taxon>Intramacronucleata</taxon>
        <taxon>Oligohymenophorea</taxon>
        <taxon>Scuticociliatia</taxon>
        <taxon>Philasterida</taxon>
        <taxon>Pseudocohnilembidae</taxon>
        <taxon>Pseudocohnilembus</taxon>
    </lineage>
</organism>
<dbReference type="AlphaFoldDB" id="A0A0V0R7N9"/>
<proteinExistence type="predicted"/>
<feature type="compositionally biased region" description="Polar residues" evidence="1">
    <location>
        <begin position="1"/>
        <end position="14"/>
    </location>
</feature>
<evidence type="ECO:0000313" key="2">
    <source>
        <dbReference type="EMBL" id="KRX10525.1"/>
    </source>
</evidence>
<comment type="caution">
    <text evidence="2">The sequence shown here is derived from an EMBL/GenBank/DDBJ whole genome shotgun (WGS) entry which is preliminary data.</text>
</comment>
<protein>
    <submittedName>
        <fullName evidence="2">Uncharacterized protein</fullName>
    </submittedName>
</protein>
<feature type="compositionally biased region" description="Low complexity" evidence="1">
    <location>
        <begin position="119"/>
        <end position="151"/>
    </location>
</feature>
<feature type="compositionally biased region" description="Basic and acidic residues" evidence="1">
    <location>
        <begin position="152"/>
        <end position="162"/>
    </location>
</feature>
<sequence>MGTCTSKSHTNKQPISIKKGNPQQAVPSMRTQTYVELEVPENVDTKGYEKTFDKFSNLMELLGDVTRLPQRTLQFVKKLFEAKKKVDESTLESFKEVYHLFDNYSKDLDKILQTQQGNNDQLNNAQNNDDNNNKNKNNNYNNNNQNNTTQDNKGDQNKDTNKKSQTRIAQHKNSPYQSNPADSSHSIGHKETALSKQDKNSSSFAEKQKQQKKQQNEKNGGKQ</sequence>
<evidence type="ECO:0000256" key="1">
    <source>
        <dbReference type="SAM" id="MobiDB-lite"/>
    </source>
</evidence>
<gene>
    <name evidence="2" type="ORF">PPERSA_01537</name>
</gene>
<dbReference type="Proteomes" id="UP000054937">
    <property type="component" value="Unassembled WGS sequence"/>
</dbReference>
<reference evidence="2 3" key="1">
    <citation type="journal article" date="2015" name="Sci. Rep.">
        <title>Genome of the facultative scuticociliatosis pathogen Pseudocohnilembus persalinus provides insight into its virulence through horizontal gene transfer.</title>
        <authorList>
            <person name="Xiong J."/>
            <person name="Wang G."/>
            <person name="Cheng J."/>
            <person name="Tian M."/>
            <person name="Pan X."/>
            <person name="Warren A."/>
            <person name="Jiang C."/>
            <person name="Yuan D."/>
            <person name="Miao W."/>
        </authorList>
    </citation>
    <scope>NUCLEOTIDE SEQUENCE [LARGE SCALE GENOMIC DNA]</scope>
    <source>
        <strain evidence="2">36N120E</strain>
    </source>
</reference>
<feature type="region of interest" description="Disordered" evidence="1">
    <location>
        <begin position="1"/>
        <end position="23"/>
    </location>
</feature>
<feature type="compositionally biased region" description="Basic and acidic residues" evidence="1">
    <location>
        <begin position="188"/>
        <end position="199"/>
    </location>
</feature>